<gene>
    <name evidence="11" type="ORF">CWM47_05460</name>
</gene>
<dbReference type="InterPro" id="IPR050351">
    <property type="entry name" value="BphY/WalK/GraS-like"/>
</dbReference>
<name>A0A2K8YUH9_9BACT</name>
<feature type="domain" description="Histidine kinase" evidence="10">
    <location>
        <begin position="405"/>
        <end position="531"/>
    </location>
</feature>
<keyword evidence="7" id="KW-0902">Two-component regulatory system</keyword>
<dbReference type="Gene3D" id="1.10.287.130">
    <property type="match status" value="1"/>
</dbReference>
<evidence type="ECO:0000256" key="1">
    <source>
        <dbReference type="ARBA" id="ARBA00000085"/>
    </source>
</evidence>
<evidence type="ECO:0000313" key="11">
    <source>
        <dbReference type="EMBL" id="AUD01305.1"/>
    </source>
</evidence>
<keyword evidence="9" id="KW-1133">Transmembrane helix</keyword>
<keyword evidence="5" id="KW-0418">Kinase</keyword>
<dbReference type="AlphaFoldDB" id="A0A2K8YUH9"/>
<keyword evidence="9" id="KW-0472">Membrane</keyword>
<dbReference type="PANTHER" id="PTHR42878:SF7">
    <property type="entry name" value="SENSOR HISTIDINE KINASE GLRK"/>
    <property type="match status" value="1"/>
</dbReference>
<keyword evidence="12" id="KW-1185">Reference proteome</keyword>
<organism evidence="11 12">
    <name type="scientific">Spirosoma pollinicola</name>
    <dbReference type="NCBI Taxonomy" id="2057025"/>
    <lineage>
        <taxon>Bacteria</taxon>
        <taxon>Pseudomonadati</taxon>
        <taxon>Bacteroidota</taxon>
        <taxon>Cytophagia</taxon>
        <taxon>Cytophagales</taxon>
        <taxon>Cytophagaceae</taxon>
        <taxon>Spirosoma</taxon>
    </lineage>
</organism>
<dbReference type="EMBL" id="CP025096">
    <property type="protein sequence ID" value="AUD01305.1"/>
    <property type="molecule type" value="Genomic_DNA"/>
</dbReference>
<keyword evidence="3" id="KW-0808">Transferase</keyword>
<dbReference type="PANTHER" id="PTHR42878">
    <property type="entry name" value="TWO-COMPONENT HISTIDINE KINASE"/>
    <property type="match status" value="1"/>
</dbReference>
<dbReference type="InterPro" id="IPR011990">
    <property type="entry name" value="TPR-like_helical_dom_sf"/>
</dbReference>
<dbReference type="CDD" id="cd00082">
    <property type="entry name" value="HisKA"/>
    <property type="match status" value="1"/>
</dbReference>
<sequence>MFTALAQPKTYTSFQDYFVVNMNPDSLEKVVYSHKDDQSRYMHELIWLEYSRYKISDNFGNDLATIQKLVSQQRSGVGIAMYNYLMGIRYKSEDAPKALTYFQKALTYFDRTSDTSGMAHCHLALMRLNIDNFNERVGDIDKAKFHYDKTLSLVETSSDPRNKISLMPRYLAELDLFYQPMTLAEVEKKYDSIVQLVGKYPEMRFMLKDIYLNLSFFYILNKDFQTAINKLNLSLKYAAHCSSYNQITIYSNLASANEGLGNYVEMERYLKKILAAGRSKIGLNDYVIIEANFGMAIARTKTKKVKDLLPYLLAYDSLKRAYTERVKIKELLNLQAKYESEKKEATIKTLELEKQRNEDRNQLIMAGLVLALIIIGIISLLAVRLRTTNTELQSLQQSRDKLYTVIAHDLREPINSIMNVGTLLRFLIRQNRSQDVEKVTQQIDLMGQQTSLLLNNLLEWGKNNHFEQQSSPQPFDAAPLLQELTQVYKGLAEAKGVLLSVVIPDHYTLTANPKDLSLIVRNLLDNALKHT</sequence>
<evidence type="ECO:0000256" key="6">
    <source>
        <dbReference type="ARBA" id="ARBA00022840"/>
    </source>
</evidence>
<protein>
    <recommendedName>
        <fullName evidence="2">histidine kinase</fullName>
        <ecNumber evidence="2">2.7.13.3</ecNumber>
    </recommendedName>
</protein>
<dbReference type="SUPFAM" id="SSF47384">
    <property type="entry name" value="Homodimeric domain of signal transducing histidine kinase"/>
    <property type="match status" value="1"/>
</dbReference>
<evidence type="ECO:0000313" key="12">
    <source>
        <dbReference type="Proteomes" id="UP000232883"/>
    </source>
</evidence>
<evidence type="ECO:0000256" key="2">
    <source>
        <dbReference type="ARBA" id="ARBA00012438"/>
    </source>
</evidence>
<keyword evidence="4" id="KW-0547">Nucleotide-binding</keyword>
<keyword evidence="6" id="KW-0067">ATP-binding</keyword>
<dbReference type="GO" id="GO:0007234">
    <property type="term" value="P:osmosensory signaling via phosphorelay pathway"/>
    <property type="evidence" value="ECO:0007669"/>
    <property type="project" value="TreeGrafter"/>
</dbReference>
<evidence type="ECO:0000256" key="4">
    <source>
        <dbReference type="ARBA" id="ARBA00022741"/>
    </source>
</evidence>
<comment type="catalytic activity">
    <reaction evidence="1">
        <text>ATP + protein L-histidine = ADP + protein N-phospho-L-histidine.</text>
        <dbReference type="EC" id="2.7.13.3"/>
    </reaction>
</comment>
<dbReference type="Gene3D" id="1.25.40.10">
    <property type="entry name" value="Tetratricopeptide repeat domain"/>
    <property type="match status" value="2"/>
</dbReference>
<feature type="transmembrane region" description="Helical" evidence="9">
    <location>
        <begin position="363"/>
        <end position="383"/>
    </location>
</feature>
<dbReference type="InterPro" id="IPR036097">
    <property type="entry name" value="HisK_dim/P_sf"/>
</dbReference>
<dbReference type="InterPro" id="IPR036890">
    <property type="entry name" value="HATPase_C_sf"/>
</dbReference>
<dbReference type="EC" id="2.7.13.3" evidence="2"/>
<keyword evidence="8" id="KW-0175">Coiled coil</keyword>
<evidence type="ECO:0000256" key="8">
    <source>
        <dbReference type="SAM" id="Coils"/>
    </source>
</evidence>
<reference evidence="11 12" key="1">
    <citation type="submission" date="2017-11" db="EMBL/GenBank/DDBJ databases">
        <title>Taxonomic description and genome sequences of Spirosoma HA7 sp. nov., isolated from pollen microhabitat of Corylus avellana.</title>
        <authorList>
            <person name="Ambika Manirajan B."/>
            <person name="Suarez C."/>
            <person name="Ratering S."/>
            <person name="Geissler-Plaum R."/>
            <person name="Cardinale M."/>
            <person name="Sylvia S."/>
        </authorList>
    </citation>
    <scope>NUCLEOTIDE SEQUENCE [LARGE SCALE GENOMIC DNA]</scope>
    <source>
        <strain evidence="11 12">HA7</strain>
    </source>
</reference>
<dbReference type="SUPFAM" id="SSF55874">
    <property type="entry name" value="ATPase domain of HSP90 chaperone/DNA topoisomerase II/histidine kinase"/>
    <property type="match status" value="1"/>
</dbReference>
<dbReference type="InterPro" id="IPR005467">
    <property type="entry name" value="His_kinase_dom"/>
</dbReference>
<evidence type="ECO:0000259" key="10">
    <source>
        <dbReference type="PROSITE" id="PS50109"/>
    </source>
</evidence>
<keyword evidence="9" id="KW-0812">Transmembrane</keyword>
<evidence type="ECO:0000256" key="9">
    <source>
        <dbReference type="SAM" id="Phobius"/>
    </source>
</evidence>
<dbReference type="GO" id="GO:0000155">
    <property type="term" value="F:phosphorelay sensor kinase activity"/>
    <property type="evidence" value="ECO:0007669"/>
    <property type="project" value="InterPro"/>
</dbReference>
<evidence type="ECO:0000256" key="5">
    <source>
        <dbReference type="ARBA" id="ARBA00022777"/>
    </source>
</evidence>
<evidence type="ECO:0000256" key="7">
    <source>
        <dbReference type="ARBA" id="ARBA00023012"/>
    </source>
</evidence>
<dbReference type="Gene3D" id="3.30.565.10">
    <property type="entry name" value="Histidine kinase-like ATPase, C-terminal domain"/>
    <property type="match status" value="1"/>
</dbReference>
<feature type="coiled-coil region" evidence="8">
    <location>
        <begin position="328"/>
        <end position="360"/>
    </location>
</feature>
<proteinExistence type="predicted"/>
<evidence type="ECO:0000256" key="3">
    <source>
        <dbReference type="ARBA" id="ARBA00022679"/>
    </source>
</evidence>
<dbReference type="GO" id="GO:0030295">
    <property type="term" value="F:protein kinase activator activity"/>
    <property type="evidence" value="ECO:0007669"/>
    <property type="project" value="TreeGrafter"/>
</dbReference>
<accession>A0A2K8YUH9</accession>
<dbReference type="PROSITE" id="PS50109">
    <property type="entry name" value="HIS_KIN"/>
    <property type="match status" value="1"/>
</dbReference>
<dbReference type="GO" id="GO:0000156">
    <property type="term" value="F:phosphorelay response regulator activity"/>
    <property type="evidence" value="ECO:0007669"/>
    <property type="project" value="TreeGrafter"/>
</dbReference>
<dbReference type="KEGG" id="spir:CWM47_05460"/>
<dbReference type="InterPro" id="IPR003661">
    <property type="entry name" value="HisK_dim/P_dom"/>
</dbReference>
<dbReference type="GO" id="GO:0005524">
    <property type="term" value="F:ATP binding"/>
    <property type="evidence" value="ECO:0007669"/>
    <property type="project" value="UniProtKB-KW"/>
</dbReference>
<dbReference type="SUPFAM" id="SSF48452">
    <property type="entry name" value="TPR-like"/>
    <property type="match status" value="1"/>
</dbReference>
<dbReference type="Proteomes" id="UP000232883">
    <property type="component" value="Chromosome"/>
</dbReference>